<sequence>MAYVRYVDKRFNRANSMLIDYMNELIGEYQRQGYVMTVRQLYYQLVARDVIPNTLADYKRVASIINDAKLAGLMDWDAITDRTRDFVGNSHWTSPARIIRGAANSYGEDMWLDQPARVFVIIEKEALVGIMERVCQEHDVPLMAARGYPSGSVLREFAENQVLPAIQSGQEVHILHLGDHDPSGIDMTRDIVERMEMFTFGDLSRANVTRLGLNMPQIEELSPPENPAKTTDSRFDGYKRQFGTSSWELDALPPDYLHRLVDEEVNKIKDQRMWDAAVNRVEARRAELTQLADHYPEVVERMAKILARRGE</sequence>
<accession>A0A2U7N4X4</accession>
<evidence type="ECO:0000313" key="2">
    <source>
        <dbReference type="Proteomes" id="UP000248142"/>
    </source>
</evidence>
<evidence type="ECO:0008006" key="3">
    <source>
        <dbReference type="Google" id="ProtNLM"/>
    </source>
</evidence>
<organism evidence="1 2">
    <name type="scientific">Pseudomonas phage PspYZU01</name>
    <dbReference type="NCBI Taxonomy" id="1983555"/>
    <lineage>
        <taxon>Viruses</taxon>
        <taxon>Duplodnaviria</taxon>
        <taxon>Heunggongvirae</taxon>
        <taxon>Uroviricota</taxon>
        <taxon>Caudoviricetes</taxon>
        <taxon>Casjensviridae</taxon>
        <taxon>Phobosvirus</taxon>
        <taxon>Phobosvirus PspYZU01</taxon>
    </lineage>
</organism>
<evidence type="ECO:0000313" key="1">
    <source>
        <dbReference type="EMBL" id="ASD51936.1"/>
    </source>
</evidence>
<gene>
    <name evidence="1" type="ORF">PspYZU01_51</name>
</gene>
<dbReference type="InterPro" id="IPR036078">
    <property type="entry name" value="Spo11/TopoVI_A_sf"/>
</dbReference>
<dbReference type="SUPFAM" id="SSF56726">
    <property type="entry name" value="DNA topoisomerase IV, alpha subunit"/>
    <property type="match status" value="1"/>
</dbReference>
<dbReference type="Proteomes" id="UP000248142">
    <property type="component" value="Segment"/>
</dbReference>
<proteinExistence type="predicted"/>
<dbReference type="Gene3D" id="3.40.1360.10">
    <property type="match status" value="1"/>
</dbReference>
<name>A0A2U7N4X4_9CAUD</name>
<reference evidence="1 2" key="1">
    <citation type="submission" date="2017-04" db="EMBL/GenBank/DDBJ databases">
        <title>Isolation of lytic bacteriophages infecting Pseudomonas strains for biocontrol of fish and shrimp spoilage during chilled storage.</title>
        <authorList>
            <person name="Yang Z."/>
            <person name="Tao X."/>
            <person name="Gao L."/>
            <person name="Rao S."/>
        </authorList>
    </citation>
    <scope>NUCLEOTIDE SEQUENCE [LARGE SCALE GENOMIC DNA]</scope>
</reference>
<dbReference type="EMBL" id="KY971609">
    <property type="protein sequence ID" value="ASD51936.1"/>
    <property type="molecule type" value="Genomic_DNA"/>
</dbReference>
<keyword evidence="2" id="KW-1185">Reference proteome</keyword>
<dbReference type="GO" id="GO:0003677">
    <property type="term" value="F:DNA binding"/>
    <property type="evidence" value="ECO:0007669"/>
    <property type="project" value="InterPro"/>
</dbReference>
<protein>
    <recommendedName>
        <fullName evidence="3">DNA topoisomerase</fullName>
    </recommendedName>
</protein>